<comment type="caution">
    <text evidence="4">The sequence shown here is derived from an EMBL/GenBank/DDBJ whole genome shotgun (WGS) entry which is preliminary data.</text>
</comment>
<proteinExistence type="predicted"/>
<dbReference type="Proteomes" id="UP000235392">
    <property type="component" value="Unassembled WGS sequence"/>
</dbReference>
<feature type="transmembrane region" description="Helical" evidence="1">
    <location>
        <begin position="164"/>
        <end position="186"/>
    </location>
</feature>
<dbReference type="AlphaFoldDB" id="A0A2N5UUU8"/>
<accession>A0A2N5UUU8</accession>
<sequence length="319" mass="35492">MNPHQQHPRQQWDTPMGGVASPMGAYAIHARFLGVNPTVPHDLIASMLFCIVFAALIGACVFVGRNPLFRSFHLYTLFAASVLLFLAFAIRAGIANSSSPLRSSFIAECLFLILAQLCIVDAWVVRLRDELLDFLDDNHQVDLRGAAGWKSLRENAKKHAETRWLLITRITLLPLCTILYIVGYFTLPSPENYGAQVERNDATREVASFLVFIILSGMQAISLKHACFNLPPWIPYTILFGIALLLWLPAIYAFSLLAMALDTSSFVRSKTFFYVGFGFAHAVAIGGLIVMHRRKRVWEYQVGQDAAGEEAKEAAEEAA</sequence>
<dbReference type="Proteomes" id="UP000235388">
    <property type="component" value="Unassembled WGS sequence"/>
</dbReference>
<keyword evidence="1" id="KW-1133">Transmembrane helix</keyword>
<keyword evidence="1" id="KW-0812">Transmembrane</keyword>
<name>A0A2N5UUU8_9BASI</name>
<dbReference type="EMBL" id="PGCI01000088">
    <property type="protein sequence ID" value="PLW41541.1"/>
    <property type="molecule type" value="Genomic_DNA"/>
</dbReference>
<protein>
    <submittedName>
        <fullName evidence="4">Uncharacterized protein</fullName>
    </submittedName>
</protein>
<evidence type="ECO:0000313" key="2">
    <source>
        <dbReference type="EMBL" id="PLW13806.1"/>
    </source>
</evidence>
<reference evidence="6 7" key="1">
    <citation type="submission" date="2017-11" db="EMBL/GenBank/DDBJ databases">
        <title>De novo assembly and phasing of dikaryotic genomes from two isolates of Puccinia coronata f. sp. avenae, the causal agent of oat crown rust.</title>
        <authorList>
            <person name="Miller M.E."/>
            <person name="Zhang Y."/>
            <person name="Omidvar V."/>
            <person name="Sperschneider J."/>
            <person name="Schwessinger B."/>
            <person name="Raley C."/>
            <person name="Palmer J.M."/>
            <person name="Garnica D."/>
            <person name="Upadhyaya N."/>
            <person name="Rathjen J."/>
            <person name="Taylor J.M."/>
            <person name="Park R.F."/>
            <person name="Dodds P.N."/>
            <person name="Hirsch C.D."/>
            <person name="Kianian S.F."/>
            <person name="Figueroa M."/>
        </authorList>
    </citation>
    <scope>NUCLEOTIDE SEQUENCE [LARGE SCALE GENOMIC DNA]</scope>
    <source>
        <strain evidence="3">12NC29</strain>
        <strain evidence="4">12SD80</strain>
    </source>
</reference>
<evidence type="ECO:0000313" key="6">
    <source>
        <dbReference type="Proteomes" id="UP000235388"/>
    </source>
</evidence>
<dbReference type="EMBL" id="PGCJ01000411">
    <property type="protein sequence ID" value="PLW29431.1"/>
    <property type="molecule type" value="Genomic_DNA"/>
</dbReference>
<evidence type="ECO:0000256" key="1">
    <source>
        <dbReference type="SAM" id="Phobius"/>
    </source>
</evidence>
<evidence type="ECO:0000313" key="4">
    <source>
        <dbReference type="EMBL" id="PLW41541.1"/>
    </source>
</evidence>
<keyword evidence="1" id="KW-0472">Membrane</keyword>
<dbReference type="OrthoDB" id="2505614at2759"/>
<dbReference type="EMBL" id="PGCI01000840">
    <property type="protein sequence ID" value="PLW13806.1"/>
    <property type="molecule type" value="Genomic_DNA"/>
</dbReference>
<feature type="transmembrane region" description="Helical" evidence="1">
    <location>
        <begin position="74"/>
        <end position="93"/>
    </location>
</feature>
<feature type="transmembrane region" description="Helical" evidence="1">
    <location>
        <begin position="272"/>
        <end position="291"/>
    </location>
</feature>
<feature type="transmembrane region" description="Helical" evidence="1">
    <location>
        <begin position="206"/>
        <end position="226"/>
    </location>
</feature>
<evidence type="ECO:0000313" key="3">
    <source>
        <dbReference type="EMBL" id="PLW29431.1"/>
    </source>
</evidence>
<feature type="transmembrane region" description="Helical" evidence="1">
    <location>
        <begin position="238"/>
        <end position="260"/>
    </location>
</feature>
<evidence type="ECO:0000313" key="7">
    <source>
        <dbReference type="Proteomes" id="UP000235392"/>
    </source>
</evidence>
<feature type="transmembrane region" description="Helical" evidence="1">
    <location>
        <begin position="105"/>
        <end position="125"/>
    </location>
</feature>
<keyword evidence="6" id="KW-1185">Reference proteome</keyword>
<gene>
    <name evidence="5" type="ORF">PCANC_07020</name>
    <name evidence="3" type="ORF">PCANC_24364</name>
    <name evidence="4" type="ORF">PCASD_09974</name>
    <name evidence="2" type="ORF">PCASD_22199</name>
</gene>
<dbReference type="EMBL" id="PGCJ01000032">
    <property type="protein sequence ID" value="PLW55412.1"/>
    <property type="molecule type" value="Genomic_DNA"/>
</dbReference>
<feature type="transmembrane region" description="Helical" evidence="1">
    <location>
        <begin position="43"/>
        <end position="62"/>
    </location>
</feature>
<evidence type="ECO:0000313" key="5">
    <source>
        <dbReference type="EMBL" id="PLW55412.1"/>
    </source>
</evidence>
<organism evidence="4 7">
    <name type="scientific">Puccinia coronata f. sp. avenae</name>
    <dbReference type="NCBI Taxonomy" id="200324"/>
    <lineage>
        <taxon>Eukaryota</taxon>
        <taxon>Fungi</taxon>
        <taxon>Dikarya</taxon>
        <taxon>Basidiomycota</taxon>
        <taxon>Pucciniomycotina</taxon>
        <taxon>Pucciniomycetes</taxon>
        <taxon>Pucciniales</taxon>
        <taxon>Pucciniaceae</taxon>
        <taxon>Puccinia</taxon>
    </lineage>
</organism>